<keyword evidence="4" id="KW-1003">Cell membrane</keyword>
<feature type="transmembrane region" description="Helical" evidence="10">
    <location>
        <begin position="269"/>
        <end position="286"/>
    </location>
</feature>
<sequence>MDIAEVIVLIFSLGVLAQWLAWRAHIPAIVLFAAVGLIIGPIAGVVNPSLVLGDVFRPVVSLCVAVILFEGGLNLHWHELSSSASGVKRLVTVAAVLSFALGSIAAHWVGGLELPVAMVFGAIIVVTGPTVIMPLLRQSHLNRRTASYLKWEGIINDPIGALAAVLIFQVFVLSDQSGHGGLLSGLLIALGSGIGLGGGAAWLLGRAFNNGTIPEYLKAPCTLATVLVVYTLSNHMQHEAGLLAVTVMGLWMGNMDLPSMGEMRRFKEYITLMLVSSVFVMLSADIDRDILNILDWHAVALILALMFIVRPAAVLIATIWTDMRWSERILVAWIAPRGIVATAVAGVFGPDLVAAGYEDGALLAPLMFALVFATVISHGFSIGWLARRLDLTVTPNTVLIVGASPWTTALAQTIKNDLGSNIILVDSSWHRLREARLNGIPVQYGEILSEELQQGLELGSVNCLLAATSNDAYNALVCRHFSQELGPDRVFQLPMYAAEESHKRRKVAKPLTGVMAFSEDSQYEELWRRHFQGWSFSKTRITSTYDWENFLADVSGESIPIGVVKDGRRMIFHAPLNPIRPQPGDTVVYYAPPESKPIKPPVPKKTPKADKESSSDGPVPAEA</sequence>
<feature type="transmembrane region" description="Helical" evidence="10">
    <location>
        <begin position="298"/>
        <end position="317"/>
    </location>
</feature>
<feature type="domain" description="RCK N-terminal" evidence="12">
    <location>
        <begin position="398"/>
        <end position="487"/>
    </location>
</feature>
<proteinExistence type="predicted"/>
<dbReference type="GO" id="GO:0015297">
    <property type="term" value="F:antiporter activity"/>
    <property type="evidence" value="ECO:0007669"/>
    <property type="project" value="UniProtKB-KW"/>
</dbReference>
<keyword evidence="8 10" id="KW-0472">Membrane</keyword>
<evidence type="ECO:0000256" key="10">
    <source>
        <dbReference type="SAM" id="Phobius"/>
    </source>
</evidence>
<feature type="transmembrane region" description="Helical" evidence="10">
    <location>
        <begin position="183"/>
        <end position="204"/>
    </location>
</feature>
<evidence type="ECO:0000256" key="9">
    <source>
        <dbReference type="SAM" id="MobiDB-lite"/>
    </source>
</evidence>
<feature type="transmembrane region" description="Helical" evidence="10">
    <location>
        <begin position="6"/>
        <end position="22"/>
    </location>
</feature>
<dbReference type="Gene3D" id="3.40.50.720">
    <property type="entry name" value="NAD(P)-binding Rossmann-like Domain"/>
    <property type="match status" value="1"/>
</dbReference>
<feature type="compositionally biased region" description="Pro residues" evidence="9">
    <location>
        <begin position="594"/>
        <end position="604"/>
    </location>
</feature>
<dbReference type="PANTHER" id="PTHR32507">
    <property type="entry name" value="NA(+)/H(+) ANTIPORTER 1"/>
    <property type="match status" value="1"/>
</dbReference>
<dbReference type="PANTHER" id="PTHR32507:SF0">
    <property type="entry name" value="NA(+)_H(+) ANTIPORTER 2-RELATED"/>
    <property type="match status" value="1"/>
</dbReference>
<reference evidence="13 14" key="1">
    <citation type="submission" date="2013-04" db="EMBL/GenBank/DDBJ databases">
        <title>Oceanococcus atlanticus 22II-S10r2 Genome Sequencing.</title>
        <authorList>
            <person name="Lai Q."/>
            <person name="Li G."/>
            <person name="Shao Z."/>
        </authorList>
    </citation>
    <scope>NUCLEOTIDE SEQUENCE [LARGE SCALE GENOMIC DNA]</scope>
    <source>
        <strain evidence="13 14">22II-S10r2</strain>
    </source>
</reference>
<dbReference type="Pfam" id="PF00999">
    <property type="entry name" value="Na_H_Exchanger"/>
    <property type="match status" value="1"/>
</dbReference>
<feature type="domain" description="Cation/H+ exchanger transmembrane" evidence="11">
    <location>
        <begin position="16"/>
        <end position="387"/>
    </location>
</feature>
<dbReference type="Proteomes" id="UP000192342">
    <property type="component" value="Unassembled WGS sequence"/>
</dbReference>
<dbReference type="RefSeq" id="WP_083561675.1">
    <property type="nucleotide sequence ID" value="NZ_AQQV01000002.1"/>
</dbReference>
<evidence type="ECO:0000256" key="1">
    <source>
        <dbReference type="ARBA" id="ARBA00004651"/>
    </source>
</evidence>
<dbReference type="OrthoDB" id="570124at2"/>
<evidence type="ECO:0000313" key="13">
    <source>
        <dbReference type="EMBL" id="ORE87444.1"/>
    </source>
</evidence>
<feature type="transmembrane region" description="Helical" evidence="10">
    <location>
        <begin position="116"/>
        <end position="136"/>
    </location>
</feature>
<comment type="subcellular location">
    <subcellularLocation>
        <location evidence="1">Cell membrane</location>
        <topology evidence="1">Multi-pass membrane protein</topology>
    </subcellularLocation>
</comment>
<dbReference type="SUPFAM" id="SSF51735">
    <property type="entry name" value="NAD(P)-binding Rossmann-fold domains"/>
    <property type="match status" value="1"/>
</dbReference>
<evidence type="ECO:0000256" key="4">
    <source>
        <dbReference type="ARBA" id="ARBA00022475"/>
    </source>
</evidence>
<dbReference type="STRING" id="1317117.ATO7_10392"/>
<keyword evidence="2" id="KW-0813">Transport</keyword>
<accession>A0A1Y1SFH8</accession>
<dbReference type="GO" id="GO:0006813">
    <property type="term" value="P:potassium ion transport"/>
    <property type="evidence" value="ECO:0007669"/>
    <property type="project" value="InterPro"/>
</dbReference>
<feature type="transmembrane region" description="Helical" evidence="10">
    <location>
        <begin position="59"/>
        <end position="78"/>
    </location>
</feature>
<keyword evidence="5 10" id="KW-0812">Transmembrane</keyword>
<evidence type="ECO:0000259" key="11">
    <source>
        <dbReference type="Pfam" id="PF00999"/>
    </source>
</evidence>
<evidence type="ECO:0000313" key="14">
    <source>
        <dbReference type="Proteomes" id="UP000192342"/>
    </source>
</evidence>
<dbReference type="Pfam" id="PF02254">
    <property type="entry name" value="TrkA_N"/>
    <property type="match status" value="1"/>
</dbReference>
<dbReference type="InterPro" id="IPR006153">
    <property type="entry name" value="Cation/H_exchanger_TM"/>
</dbReference>
<dbReference type="Gene3D" id="1.20.1530.20">
    <property type="match status" value="1"/>
</dbReference>
<keyword evidence="14" id="KW-1185">Reference proteome</keyword>
<name>A0A1Y1SFH8_9GAMM</name>
<evidence type="ECO:0000256" key="2">
    <source>
        <dbReference type="ARBA" id="ARBA00022448"/>
    </source>
</evidence>
<dbReference type="GO" id="GO:0005886">
    <property type="term" value="C:plasma membrane"/>
    <property type="evidence" value="ECO:0007669"/>
    <property type="project" value="UniProtKB-SubCell"/>
</dbReference>
<keyword evidence="6 10" id="KW-1133">Transmembrane helix</keyword>
<evidence type="ECO:0000256" key="6">
    <source>
        <dbReference type="ARBA" id="ARBA00022989"/>
    </source>
</evidence>
<dbReference type="InterPro" id="IPR038770">
    <property type="entry name" value="Na+/solute_symporter_sf"/>
</dbReference>
<evidence type="ECO:0000259" key="12">
    <source>
        <dbReference type="Pfam" id="PF02254"/>
    </source>
</evidence>
<evidence type="ECO:0000256" key="5">
    <source>
        <dbReference type="ARBA" id="ARBA00022692"/>
    </source>
</evidence>
<keyword evidence="7" id="KW-0406">Ion transport</keyword>
<dbReference type="EMBL" id="AQQV01000002">
    <property type="protein sequence ID" value="ORE87444.1"/>
    <property type="molecule type" value="Genomic_DNA"/>
</dbReference>
<dbReference type="InterPro" id="IPR003148">
    <property type="entry name" value="RCK_N"/>
</dbReference>
<dbReference type="InterPro" id="IPR036291">
    <property type="entry name" value="NAD(P)-bd_dom_sf"/>
</dbReference>
<evidence type="ECO:0000256" key="3">
    <source>
        <dbReference type="ARBA" id="ARBA00022449"/>
    </source>
</evidence>
<evidence type="ECO:0000256" key="7">
    <source>
        <dbReference type="ARBA" id="ARBA00023065"/>
    </source>
</evidence>
<keyword evidence="3" id="KW-0050">Antiport</keyword>
<gene>
    <name evidence="13" type="ORF">ATO7_10392</name>
</gene>
<feature type="region of interest" description="Disordered" evidence="9">
    <location>
        <begin position="583"/>
        <end position="623"/>
    </location>
</feature>
<comment type="caution">
    <text evidence="13">The sequence shown here is derived from an EMBL/GenBank/DDBJ whole genome shotgun (WGS) entry which is preliminary data.</text>
</comment>
<feature type="transmembrane region" description="Helical" evidence="10">
    <location>
        <begin position="148"/>
        <end position="171"/>
    </location>
</feature>
<feature type="transmembrane region" description="Helical" evidence="10">
    <location>
        <begin position="361"/>
        <end position="386"/>
    </location>
</feature>
<evidence type="ECO:0000256" key="8">
    <source>
        <dbReference type="ARBA" id="ARBA00023136"/>
    </source>
</evidence>
<dbReference type="AlphaFoldDB" id="A0A1Y1SFH8"/>
<organism evidence="13 14">
    <name type="scientific">Oceanococcus atlanticus</name>
    <dbReference type="NCBI Taxonomy" id="1317117"/>
    <lineage>
        <taxon>Bacteria</taxon>
        <taxon>Pseudomonadati</taxon>
        <taxon>Pseudomonadota</taxon>
        <taxon>Gammaproteobacteria</taxon>
        <taxon>Chromatiales</taxon>
        <taxon>Oceanococcaceae</taxon>
        <taxon>Oceanococcus</taxon>
    </lineage>
</organism>
<dbReference type="GO" id="GO:1902600">
    <property type="term" value="P:proton transmembrane transport"/>
    <property type="evidence" value="ECO:0007669"/>
    <property type="project" value="InterPro"/>
</dbReference>
<protein>
    <submittedName>
        <fullName evidence="13">Sodium/hydrogen exchanger</fullName>
    </submittedName>
</protein>
<feature type="transmembrane region" description="Helical" evidence="10">
    <location>
        <begin position="90"/>
        <end position="110"/>
    </location>
</feature>
<feature type="transmembrane region" description="Helical" evidence="10">
    <location>
        <begin position="329"/>
        <end position="349"/>
    </location>
</feature>
<feature type="transmembrane region" description="Helical" evidence="10">
    <location>
        <begin position="29"/>
        <end position="47"/>
    </location>
</feature>